<comment type="caution">
    <text evidence="1">The sequence shown here is derived from an EMBL/GenBank/DDBJ whole genome shotgun (WGS) entry which is preliminary data.</text>
</comment>
<protein>
    <submittedName>
        <fullName evidence="1">Uncharacterized protein</fullName>
    </submittedName>
</protein>
<keyword evidence="2" id="KW-1185">Reference proteome</keyword>
<dbReference type="AlphaFoldDB" id="A0AAV3ZZF4"/>
<gene>
    <name evidence="1" type="ORF">PoB_003086600</name>
</gene>
<name>A0AAV3ZZF4_9GAST</name>
<evidence type="ECO:0000313" key="1">
    <source>
        <dbReference type="EMBL" id="GFO04361.1"/>
    </source>
</evidence>
<evidence type="ECO:0000313" key="2">
    <source>
        <dbReference type="Proteomes" id="UP000735302"/>
    </source>
</evidence>
<accession>A0AAV3ZZF4</accession>
<reference evidence="1 2" key="1">
    <citation type="journal article" date="2021" name="Elife">
        <title>Chloroplast acquisition without the gene transfer in kleptoplastic sea slugs, Plakobranchus ocellatus.</title>
        <authorList>
            <person name="Maeda T."/>
            <person name="Takahashi S."/>
            <person name="Yoshida T."/>
            <person name="Shimamura S."/>
            <person name="Takaki Y."/>
            <person name="Nagai Y."/>
            <person name="Toyoda A."/>
            <person name="Suzuki Y."/>
            <person name="Arimoto A."/>
            <person name="Ishii H."/>
            <person name="Satoh N."/>
            <person name="Nishiyama T."/>
            <person name="Hasebe M."/>
            <person name="Maruyama T."/>
            <person name="Minagawa J."/>
            <person name="Obokata J."/>
            <person name="Shigenobu S."/>
        </authorList>
    </citation>
    <scope>NUCLEOTIDE SEQUENCE [LARGE SCALE GENOMIC DNA]</scope>
</reference>
<sequence length="92" mass="10515">MQSLISRDSLQILTVTGDNQDLMYGWLGLIRTLKETGTGRVMDKRMRFLLVTGKRMNQITMIKIVWLCRLATGNGSMLGVRHINLSCVRFQI</sequence>
<organism evidence="1 2">
    <name type="scientific">Plakobranchus ocellatus</name>
    <dbReference type="NCBI Taxonomy" id="259542"/>
    <lineage>
        <taxon>Eukaryota</taxon>
        <taxon>Metazoa</taxon>
        <taxon>Spiralia</taxon>
        <taxon>Lophotrochozoa</taxon>
        <taxon>Mollusca</taxon>
        <taxon>Gastropoda</taxon>
        <taxon>Heterobranchia</taxon>
        <taxon>Euthyneura</taxon>
        <taxon>Panpulmonata</taxon>
        <taxon>Sacoglossa</taxon>
        <taxon>Placobranchoidea</taxon>
        <taxon>Plakobranchidae</taxon>
        <taxon>Plakobranchus</taxon>
    </lineage>
</organism>
<dbReference type="EMBL" id="BLXT01003739">
    <property type="protein sequence ID" value="GFO04361.1"/>
    <property type="molecule type" value="Genomic_DNA"/>
</dbReference>
<proteinExistence type="predicted"/>
<dbReference type="Proteomes" id="UP000735302">
    <property type="component" value="Unassembled WGS sequence"/>
</dbReference>